<keyword evidence="5" id="KW-1185">Reference proteome</keyword>
<evidence type="ECO:0000259" key="3">
    <source>
        <dbReference type="PROSITE" id="PS51269"/>
    </source>
</evidence>
<protein>
    <recommendedName>
        <fullName evidence="1">COMM domain-containing protein 1</fullName>
    </recommendedName>
</protein>
<dbReference type="AlphaFoldDB" id="A0A7I8W1S7"/>
<dbReference type="Pfam" id="PF17221">
    <property type="entry name" value="COMMD1_N"/>
    <property type="match status" value="1"/>
</dbReference>
<dbReference type="InterPro" id="IPR037351">
    <property type="entry name" value="Murr1"/>
</dbReference>
<dbReference type="PROSITE" id="PS51269">
    <property type="entry name" value="COMM"/>
    <property type="match status" value="1"/>
</dbReference>
<comment type="caution">
    <text evidence="4">The sequence shown here is derived from an EMBL/GenBank/DDBJ whole genome shotgun (WGS) entry which is preliminary data.</text>
</comment>
<evidence type="ECO:0000256" key="2">
    <source>
        <dbReference type="ARBA" id="ARBA00093455"/>
    </source>
</evidence>
<evidence type="ECO:0000313" key="4">
    <source>
        <dbReference type="EMBL" id="CAD5122045.1"/>
    </source>
</evidence>
<reference evidence="4 5" key="1">
    <citation type="submission" date="2020-08" db="EMBL/GenBank/DDBJ databases">
        <authorList>
            <person name="Hejnol A."/>
        </authorList>
    </citation>
    <scope>NUCLEOTIDE SEQUENCE [LARGE SCALE GENOMIC DNA]</scope>
</reference>
<dbReference type="Proteomes" id="UP000549394">
    <property type="component" value="Unassembled WGS sequence"/>
</dbReference>
<name>A0A7I8W1S7_9ANNE</name>
<dbReference type="InterPro" id="IPR033776">
    <property type="entry name" value="COMMD1_N"/>
</dbReference>
<proteinExistence type="inferred from homology"/>
<dbReference type="EMBL" id="CAJFCJ010000015">
    <property type="protein sequence ID" value="CAD5122045.1"/>
    <property type="molecule type" value="Genomic_DNA"/>
</dbReference>
<dbReference type="InterPro" id="IPR017920">
    <property type="entry name" value="COMM"/>
</dbReference>
<dbReference type="Pfam" id="PF07258">
    <property type="entry name" value="COMM_domain"/>
    <property type="match status" value="1"/>
</dbReference>
<comment type="similarity">
    <text evidence="2">Belongs to the COMM domain-containing protein 1 family.</text>
</comment>
<gene>
    <name evidence="4" type="ORF">DGYR_LOCUS9903</name>
</gene>
<evidence type="ECO:0000256" key="1">
    <source>
        <dbReference type="ARBA" id="ARBA00016551"/>
    </source>
</evidence>
<dbReference type="GO" id="GO:0055070">
    <property type="term" value="P:copper ion homeostasis"/>
    <property type="evidence" value="ECO:0007669"/>
    <property type="project" value="InterPro"/>
</dbReference>
<dbReference type="GO" id="GO:0032434">
    <property type="term" value="P:regulation of proteasomal ubiquitin-dependent protein catabolic process"/>
    <property type="evidence" value="ECO:0007669"/>
    <property type="project" value="TreeGrafter"/>
</dbReference>
<dbReference type="PANTHER" id="PTHR21199:SF1">
    <property type="entry name" value="COMM DOMAIN-CONTAINING PROTEIN 1"/>
    <property type="match status" value="1"/>
</dbReference>
<dbReference type="OrthoDB" id="10251426at2759"/>
<dbReference type="GO" id="GO:2000009">
    <property type="term" value="P:negative regulation of protein localization to cell surface"/>
    <property type="evidence" value="ECO:0007669"/>
    <property type="project" value="TreeGrafter"/>
</dbReference>
<accession>A0A7I8W1S7</accession>
<dbReference type="GO" id="GO:1902306">
    <property type="term" value="P:negative regulation of sodium ion transmembrane transport"/>
    <property type="evidence" value="ECO:0007669"/>
    <property type="project" value="TreeGrafter"/>
</dbReference>
<dbReference type="PANTHER" id="PTHR21199">
    <property type="entry name" value="COMM DOMAIN-CONTAINING PROTEIN 1"/>
    <property type="match status" value="1"/>
</dbReference>
<dbReference type="GO" id="GO:0005768">
    <property type="term" value="C:endosome"/>
    <property type="evidence" value="ECO:0007669"/>
    <property type="project" value="TreeGrafter"/>
</dbReference>
<organism evidence="4 5">
    <name type="scientific">Dimorphilus gyrociliatus</name>
    <dbReference type="NCBI Taxonomy" id="2664684"/>
    <lineage>
        <taxon>Eukaryota</taxon>
        <taxon>Metazoa</taxon>
        <taxon>Spiralia</taxon>
        <taxon>Lophotrochozoa</taxon>
        <taxon>Annelida</taxon>
        <taxon>Polychaeta</taxon>
        <taxon>Polychaeta incertae sedis</taxon>
        <taxon>Dinophilidae</taxon>
        <taxon>Dimorphilus</taxon>
    </lineage>
</organism>
<sequence>MDDIGEEKKLQGLLNGIFKRDYQGQEEYNDDFLYEQLYQNLDRKEFDDFIRKLRGIVNSMANTNMDQDQAETFLKAQAKKRGGVITSDRVEVVLKFWRNHKEKIHSQIISRTNWNGLTKWKLDINSYSSTKIINQPVAVLQFDTKSDNNQKETLRVEIDGKAMHNVLEQLDNIEDQLQKLGN</sequence>
<evidence type="ECO:0000313" key="5">
    <source>
        <dbReference type="Proteomes" id="UP000549394"/>
    </source>
</evidence>
<dbReference type="GO" id="GO:0031398">
    <property type="term" value="P:positive regulation of protein ubiquitination"/>
    <property type="evidence" value="ECO:0007669"/>
    <property type="project" value="TreeGrafter"/>
</dbReference>
<feature type="domain" description="COMM" evidence="3">
    <location>
        <begin position="114"/>
        <end position="181"/>
    </location>
</feature>